<dbReference type="NCBIfam" id="TIGR01641">
    <property type="entry name" value="phageSPP1_gp7"/>
    <property type="match status" value="1"/>
</dbReference>
<reference evidence="2 3" key="1">
    <citation type="submission" date="2018-12" db="EMBL/GenBank/DDBJ databases">
        <title>three novel Halomonas strain isolated from plants.</title>
        <authorList>
            <person name="Sun C."/>
        </authorList>
    </citation>
    <scope>NUCLEOTIDE SEQUENCE [LARGE SCALE GENOMIC DNA]</scope>
    <source>
        <strain evidence="2 3">RC</strain>
    </source>
</reference>
<dbReference type="Proteomes" id="UP000286912">
    <property type="component" value="Unassembled WGS sequence"/>
</dbReference>
<sequence length="310" mass="35459">MAAWALEKTMIRQPIAPRNGQAPTQTSRQLQKAHRQIYEVMPEVRRRVIQRFEQVQHYTTTGNRDDAQRTYHYLIDEALLASISDYIMQMIDDLVLRGDNGGPIIVGAAQQAYQTGVAYQIANFQAQSDVFRRTLEETLLSAPYRTRIGLVRARVFEEMQGFTAETRKELQRILADGMARGLSPRDIVGQIEARTGVDERRAERIARTEINNAHRRALLDQDEQANDEGIRTRLLWFSALSSTTRRWHGSRHGHTFTRQEVSDFYSRDANGINCLCSVRSILVDENGNPLSEVLPDRLRLQGAKFFKEAA</sequence>
<keyword evidence="3" id="KW-1185">Reference proteome</keyword>
<gene>
    <name evidence="2" type="ORF">ELY37_02835</name>
</gene>
<protein>
    <submittedName>
        <fullName evidence="2">Phage head morphogenesis protein</fullName>
    </submittedName>
</protein>
<dbReference type="AlphaFoldDB" id="A0A3S0ZGA2"/>
<dbReference type="EMBL" id="RZHD01000003">
    <property type="protein sequence ID" value="RUR48803.1"/>
    <property type="molecule type" value="Genomic_DNA"/>
</dbReference>
<proteinExistence type="predicted"/>
<dbReference type="Pfam" id="PF04233">
    <property type="entry name" value="Phage_Mu_F"/>
    <property type="match status" value="1"/>
</dbReference>
<name>A0A3S0ZGA2_9GAMM</name>
<dbReference type="OrthoDB" id="6909980at2"/>
<comment type="caution">
    <text evidence="2">The sequence shown here is derived from an EMBL/GenBank/DDBJ whole genome shotgun (WGS) entry which is preliminary data.</text>
</comment>
<dbReference type="InterPro" id="IPR006528">
    <property type="entry name" value="Phage_head_morphogenesis_dom"/>
</dbReference>
<accession>A0A3S0ZGA2</accession>
<evidence type="ECO:0000259" key="1">
    <source>
        <dbReference type="Pfam" id="PF04233"/>
    </source>
</evidence>
<evidence type="ECO:0000313" key="2">
    <source>
        <dbReference type="EMBL" id="RUR48803.1"/>
    </source>
</evidence>
<organism evidence="2 3">
    <name type="scientific">Vreelandella populi</name>
    <dbReference type="NCBI Taxonomy" id="2498858"/>
    <lineage>
        <taxon>Bacteria</taxon>
        <taxon>Pseudomonadati</taxon>
        <taxon>Pseudomonadota</taxon>
        <taxon>Gammaproteobacteria</taxon>
        <taxon>Oceanospirillales</taxon>
        <taxon>Halomonadaceae</taxon>
        <taxon>Vreelandella</taxon>
    </lineage>
</organism>
<evidence type="ECO:0000313" key="3">
    <source>
        <dbReference type="Proteomes" id="UP000286912"/>
    </source>
</evidence>
<feature type="domain" description="Phage head morphogenesis" evidence="1">
    <location>
        <begin position="169"/>
        <end position="278"/>
    </location>
</feature>